<dbReference type="Gene3D" id="1.25.10.10">
    <property type="entry name" value="Leucine-rich Repeat Variant"/>
    <property type="match status" value="1"/>
</dbReference>
<reference evidence="3 4" key="2">
    <citation type="journal article" date="2021" name="J. Hered.">
        <title>Feather Gene Expression Elucidates the Developmental Basis of Plumage Iridescence in African Starlings.</title>
        <authorList>
            <person name="Rubenstein D.R."/>
            <person name="Corvelo A."/>
            <person name="MacManes M.D."/>
            <person name="Maia R."/>
            <person name="Narzisi G."/>
            <person name="Rousaki A."/>
            <person name="Vandenabeele P."/>
            <person name="Shawkey M.D."/>
            <person name="Solomon J."/>
        </authorList>
    </citation>
    <scope>NUCLEOTIDE SEQUENCE [LARGE SCALE GENOMIC DNA]</scope>
    <source>
        <strain evidence="3">SS15</strain>
    </source>
</reference>
<evidence type="ECO:0000313" key="2">
    <source>
        <dbReference type="EMBL" id="KAG0113645.1"/>
    </source>
</evidence>
<dbReference type="EMBL" id="JADDUC020000008">
    <property type="protein sequence ID" value="KAI1236948.1"/>
    <property type="molecule type" value="Genomic_DNA"/>
</dbReference>
<organism evidence="2">
    <name type="scientific">Lamprotornis superbus</name>
    <dbReference type="NCBI Taxonomy" id="245042"/>
    <lineage>
        <taxon>Eukaryota</taxon>
        <taxon>Metazoa</taxon>
        <taxon>Chordata</taxon>
        <taxon>Craniata</taxon>
        <taxon>Vertebrata</taxon>
        <taxon>Euteleostomi</taxon>
        <taxon>Archelosauria</taxon>
        <taxon>Archosauria</taxon>
        <taxon>Dinosauria</taxon>
        <taxon>Saurischia</taxon>
        <taxon>Theropoda</taxon>
        <taxon>Coelurosauria</taxon>
        <taxon>Aves</taxon>
        <taxon>Neognathae</taxon>
        <taxon>Neoaves</taxon>
        <taxon>Telluraves</taxon>
        <taxon>Australaves</taxon>
        <taxon>Passeriformes</taxon>
        <taxon>Sturnidae</taxon>
        <taxon>Lamprotornis</taxon>
    </lineage>
</organism>
<keyword evidence="4" id="KW-1185">Reference proteome</keyword>
<comment type="caution">
    <text evidence="2">The sequence shown here is derived from an EMBL/GenBank/DDBJ whole genome shotgun (WGS) entry which is preliminary data.</text>
</comment>
<evidence type="ECO:0000313" key="4">
    <source>
        <dbReference type="Proteomes" id="UP000618051"/>
    </source>
</evidence>
<reference evidence="3" key="3">
    <citation type="submission" date="2022-01" db="EMBL/GenBank/DDBJ databases">
        <authorList>
            <person name="Rubenstein D.R."/>
        </authorList>
    </citation>
    <scope>NUCLEOTIDE SEQUENCE</scope>
    <source>
        <strain evidence="3">SS15</strain>
        <tissue evidence="3">Liver</tissue>
    </source>
</reference>
<feature type="non-terminal residue" evidence="2">
    <location>
        <position position="179"/>
    </location>
</feature>
<reference evidence="2" key="1">
    <citation type="submission" date="2020-10" db="EMBL/GenBank/DDBJ databases">
        <title>Feather gene expression reveals the developmental basis of iridescence in African starlings.</title>
        <authorList>
            <person name="Rubenstein D.R."/>
        </authorList>
    </citation>
    <scope>NUCLEOTIDE SEQUENCE</scope>
    <source>
        <strain evidence="2">SS15</strain>
        <tissue evidence="2">Liver</tissue>
    </source>
</reference>
<dbReference type="AlphaFoldDB" id="A0A835NF57"/>
<dbReference type="Pfam" id="PF23227">
    <property type="entry name" value="HEAT_MROH2B_C"/>
    <property type="match status" value="1"/>
</dbReference>
<dbReference type="OrthoDB" id="9421177at2759"/>
<accession>A0A835NF57</accession>
<dbReference type="GO" id="GO:0005737">
    <property type="term" value="C:cytoplasm"/>
    <property type="evidence" value="ECO:0007669"/>
    <property type="project" value="TreeGrafter"/>
</dbReference>
<dbReference type="InterPro" id="IPR055406">
    <property type="entry name" value="HEAT_Maestro"/>
</dbReference>
<evidence type="ECO:0000313" key="3">
    <source>
        <dbReference type="EMBL" id="KAI1236948.1"/>
    </source>
</evidence>
<protein>
    <recommendedName>
        <fullName evidence="1">Maestro/Maestro-like HEAT-repeats domain-containing protein</fullName>
    </recommendedName>
</protein>
<dbReference type="InterPro" id="IPR016024">
    <property type="entry name" value="ARM-type_fold"/>
</dbReference>
<dbReference type="InterPro" id="IPR011989">
    <property type="entry name" value="ARM-like"/>
</dbReference>
<dbReference type="SUPFAM" id="SSF48371">
    <property type="entry name" value="ARM repeat"/>
    <property type="match status" value="1"/>
</dbReference>
<proteinExistence type="predicted"/>
<feature type="domain" description="Maestro/Maestro-like HEAT-repeats" evidence="1">
    <location>
        <begin position="125"/>
        <end position="179"/>
    </location>
</feature>
<gene>
    <name evidence="3" type="ORF">IHE44_0014166</name>
    <name evidence="2" type="ORF">IHE44_010049</name>
</gene>
<sequence>ILECLDLSERRGNRVLQILPRHLRSECRERCCLALKALLELTDDSSMTKKMCSLTGSLVELLRDRDGEIVTMTVMVLSFIVLEKDMLIPSPIALQLAESLLPLFDHASSHLNPVQPMLRSFFLPFIQDNSQVQLVSILLFRTLVTLLMEKEKKALKQHVQQSLLPLFFHCQDKNRHVAE</sequence>
<evidence type="ECO:0000259" key="1">
    <source>
        <dbReference type="Pfam" id="PF23227"/>
    </source>
</evidence>
<feature type="non-terminal residue" evidence="2">
    <location>
        <position position="1"/>
    </location>
</feature>
<dbReference type="PANTHER" id="PTHR23120">
    <property type="entry name" value="MAESTRO-RELATED HEAT DOMAIN-CONTAINING"/>
    <property type="match status" value="1"/>
</dbReference>
<dbReference type="EMBL" id="JADDUC010000408">
    <property type="protein sequence ID" value="KAG0113645.1"/>
    <property type="molecule type" value="Genomic_DNA"/>
</dbReference>
<dbReference type="PANTHER" id="PTHR23120:SF42">
    <property type="entry name" value="MAESTRO HEAT-LIKE REPEAT FAMILY MEMBER 3"/>
    <property type="match status" value="1"/>
</dbReference>
<dbReference type="InterPro" id="IPR045206">
    <property type="entry name" value="Maestro_heat-like_prot"/>
</dbReference>
<dbReference type="Proteomes" id="UP000618051">
    <property type="component" value="Unassembled WGS sequence"/>
</dbReference>
<name>A0A835NF57_9PASS</name>